<proteinExistence type="inferred from homology"/>
<feature type="transmembrane region" description="Helical" evidence="6">
    <location>
        <begin position="47"/>
        <end position="67"/>
    </location>
</feature>
<dbReference type="AlphaFoldDB" id="A0A3B0J3H1"/>
<name>A0A3B0J3H1_DROGU</name>
<feature type="transmembrane region" description="Helical" evidence="6">
    <location>
        <begin position="12"/>
        <end position="35"/>
    </location>
</feature>
<keyword evidence="3 6" id="KW-0812">Transmembrane</keyword>
<comment type="subcellular location">
    <subcellularLocation>
        <location evidence="1 6">Cell membrane</location>
        <topology evidence="1 6">Multi-pass membrane protein</topology>
    </subcellularLocation>
</comment>
<dbReference type="EMBL" id="OUUW01000001">
    <property type="protein sequence ID" value="SPP73813.1"/>
    <property type="molecule type" value="Genomic_DNA"/>
</dbReference>
<reference evidence="8" key="1">
    <citation type="submission" date="2018-01" db="EMBL/GenBank/DDBJ databases">
        <authorList>
            <person name="Alioto T."/>
            <person name="Alioto T."/>
        </authorList>
    </citation>
    <scope>NUCLEOTIDE SEQUENCE [LARGE SCALE GENOMIC DNA]</scope>
</reference>
<comment type="similarity">
    <text evidence="6">Belongs to the insect chemoreceptor superfamily. Gustatory receptor (GR) family.</text>
</comment>
<comment type="function">
    <text evidence="6">Gustatory receptor which mediates acceptance or avoidance behavior, depending on its substrates.</text>
</comment>
<feature type="transmembrane region" description="Helical" evidence="6">
    <location>
        <begin position="87"/>
        <end position="110"/>
    </location>
</feature>
<evidence type="ECO:0000256" key="2">
    <source>
        <dbReference type="ARBA" id="ARBA00022475"/>
    </source>
</evidence>
<dbReference type="Proteomes" id="UP000268350">
    <property type="component" value="Unassembled WGS sequence"/>
</dbReference>
<protein>
    <recommendedName>
        <fullName evidence="6">Gustatory receptor</fullName>
    </recommendedName>
</protein>
<keyword evidence="2 6" id="KW-1003">Cell membrane</keyword>
<dbReference type="OMA" id="FYCDRTI"/>
<feature type="transmembrane region" description="Helical" evidence="6">
    <location>
        <begin position="307"/>
        <end position="328"/>
    </location>
</feature>
<keyword evidence="4 6" id="KW-1133">Transmembrane helix</keyword>
<organism evidence="7 8">
    <name type="scientific">Drosophila guanche</name>
    <name type="common">Fruit fly</name>
    <dbReference type="NCBI Taxonomy" id="7266"/>
    <lineage>
        <taxon>Eukaryota</taxon>
        <taxon>Metazoa</taxon>
        <taxon>Ecdysozoa</taxon>
        <taxon>Arthropoda</taxon>
        <taxon>Hexapoda</taxon>
        <taxon>Insecta</taxon>
        <taxon>Pterygota</taxon>
        <taxon>Neoptera</taxon>
        <taxon>Endopterygota</taxon>
        <taxon>Diptera</taxon>
        <taxon>Brachycera</taxon>
        <taxon>Muscomorpha</taxon>
        <taxon>Ephydroidea</taxon>
        <taxon>Drosophilidae</taxon>
        <taxon>Drosophila</taxon>
        <taxon>Sophophora</taxon>
    </lineage>
</organism>
<dbReference type="GO" id="GO:0005886">
    <property type="term" value="C:plasma membrane"/>
    <property type="evidence" value="ECO:0007669"/>
    <property type="project" value="UniProtKB-SubCell"/>
</dbReference>
<dbReference type="Pfam" id="PF08395">
    <property type="entry name" value="7tm_7"/>
    <property type="match status" value="1"/>
</dbReference>
<evidence type="ECO:0000256" key="4">
    <source>
        <dbReference type="ARBA" id="ARBA00022989"/>
    </source>
</evidence>
<feature type="transmembrane region" description="Helical" evidence="6">
    <location>
        <begin position="386"/>
        <end position="406"/>
    </location>
</feature>
<evidence type="ECO:0000313" key="7">
    <source>
        <dbReference type="EMBL" id="SPP73813.1"/>
    </source>
</evidence>
<feature type="transmembrane region" description="Helical" evidence="6">
    <location>
        <begin position="145"/>
        <end position="167"/>
    </location>
</feature>
<keyword evidence="6 7" id="KW-0675">Receptor</keyword>
<dbReference type="OrthoDB" id="8006662at2759"/>
<accession>A0A3B0J3H1</accession>
<evidence type="ECO:0000256" key="5">
    <source>
        <dbReference type="ARBA" id="ARBA00023136"/>
    </source>
</evidence>
<evidence type="ECO:0000256" key="3">
    <source>
        <dbReference type="ARBA" id="ARBA00022692"/>
    </source>
</evidence>
<keyword evidence="5 6" id="KW-0472">Membrane</keyword>
<feature type="transmembrane region" description="Helical" evidence="6">
    <location>
        <begin position="173"/>
        <end position="196"/>
    </location>
</feature>
<dbReference type="GO" id="GO:0007165">
    <property type="term" value="P:signal transduction"/>
    <property type="evidence" value="ECO:0007669"/>
    <property type="project" value="UniProtKB-KW"/>
</dbReference>
<keyword evidence="8" id="KW-1185">Reference proteome</keyword>
<gene>
    <name evidence="7" type="ORF">DGUA_6G001355</name>
</gene>
<dbReference type="GO" id="GO:0050909">
    <property type="term" value="P:sensory perception of taste"/>
    <property type="evidence" value="ECO:0007669"/>
    <property type="project" value="InterPro"/>
</dbReference>
<keyword evidence="6" id="KW-0807">Transducer</keyword>
<sequence length="427" mass="48672">MAVLYFFREPETLYDCASFICGLQFVMCCNGFSGRGSGFAITRWRRIYSLGLAGLTVLMLFVSLSALLGSEEIRRRMAAADTMVLSIAALEVVMSTLVFMVAVVSLQAAARRHQGIYVRLSAMDTLLMRDFGANLNYRKLLRKNIVVLVSVTVLYLGAITSAVIQMASGKRTLFLLSAYCYVFVTGGPHFTGYVHMSLVEMLSIRFRLLQKLLCPRFLEWRFPQRQLREQRIRQAVAMVQELHQLIPEINGVFAFVLWMSMAHDLAISTSELYIIFGMGVANMEGGLEHNETDRKLKLEQHKGSRVLLGYVALCMAAPLYKLLIAPFYCERTVLEARRCLRLIEHLDNWYPSSPAMRQLVNSLMSWRLQSRQQFTIGLDILLNRTVLTLFVSILVNYLLILIQFAMTQKMGEHIEQQKVALQDWIGF</sequence>
<dbReference type="InterPro" id="IPR013604">
    <property type="entry name" value="7TM_chemorcpt"/>
</dbReference>
<evidence type="ECO:0000256" key="1">
    <source>
        <dbReference type="ARBA" id="ARBA00004651"/>
    </source>
</evidence>
<evidence type="ECO:0000256" key="6">
    <source>
        <dbReference type="RuleBase" id="RU363108"/>
    </source>
</evidence>
<evidence type="ECO:0000313" key="8">
    <source>
        <dbReference type="Proteomes" id="UP000268350"/>
    </source>
</evidence>